<evidence type="ECO:0000256" key="1">
    <source>
        <dbReference type="SAM" id="Phobius"/>
    </source>
</evidence>
<accession>A0A645GWH9</accession>
<sequence>MQIWVARIERIGHPVAHKMGHSRQTLGQLLGGVNGGGLCGKELFEQCFQGRPGRRVYAQLLASRQVSAVEDQFALAINVKSKFAVIGEDQVMQGRQVAAHLLRALDLVQVGINIFGLHIPQRHVAFFYDEIRGAALDVLGIRRSLNTAFQALHKELKRGAVGIFSGIAAMISIVDVLDVSFKK</sequence>
<keyword evidence="1" id="KW-1133">Transmembrane helix</keyword>
<evidence type="ECO:0000313" key="2">
    <source>
        <dbReference type="EMBL" id="MPN30710.1"/>
    </source>
</evidence>
<comment type="caution">
    <text evidence="2">The sequence shown here is derived from an EMBL/GenBank/DDBJ whole genome shotgun (WGS) entry which is preliminary data.</text>
</comment>
<keyword evidence="1" id="KW-0472">Membrane</keyword>
<dbReference type="EMBL" id="VSSQ01081929">
    <property type="protein sequence ID" value="MPN30710.1"/>
    <property type="molecule type" value="Genomic_DNA"/>
</dbReference>
<name>A0A645GWH9_9ZZZZ</name>
<gene>
    <name evidence="2" type="ORF">SDC9_178181</name>
</gene>
<feature type="transmembrane region" description="Helical" evidence="1">
    <location>
        <begin position="159"/>
        <end position="177"/>
    </location>
</feature>
<dbReference type="AlphaFoldDB" id="A0A645GWH9"/>
<proteinExistence type="predicted"/>
<keyword evidence="1" id="KW-0812">Transmembrane</keyword>
<protein>
    <submittedName>
        <fullName evidence="2">Uncharacterized protein</fullName>
    </submittedName>
</protein>
<reference evidence="2" key="1">
    <citation type="submission" date="2019-08" db="EMBL/GenBank/DDBJ databases">
        <authorList>
            <person name="Kucharzyk K."/>
            <person name="Murdoch R.W."/>
            <person name="Higgins S."/>
            <person name="Loffler F."/>
        </authorList>
    </citation>
    <scope>NUCLEOTIDE SEQUENCE</scope>
</reference>
<organism evidence="2">
    <name type="scientific">bioreactor metagenome</name>
    <dbReference type="NCBI Taxonomy" id="1076179"/>
    <lineage>
        <taxon>unclassified sequences</taxon>
        <taxon>metagenomes</taxon>
        <taxon>ecological metagenomes</taxon>
    </lineage>
</organism>